<dbReference type="InterPro" id="IPR012583">
    <property type="entry name" value="RIX1_N"/>
</dbReference>
<reference evidence="7" key="2">
    <citation type="submission" date="2023-06" db="EMBL/GenBank/DDBJ databases">
        <authorList>
            <consortium name="Lawrence Berkeley National Laboratory"/>
            <person name="Haridas S."/>
            <person name="Hensen N."/>
            <person name="Bonometti L."/>
            <person name="Westerberg I."/>
            <person name="Brannstrom I.O."/>
            <person name="Guillou S."/>
            <person name="Cros-Aarteil S."/>
            <person name="Calhoun S."/>
            <person name="Kuo A."/>
            <person name="Mondo S."/>
            <person name="Pangilinan J."/>
            <person name="Riley R."/>
            <person name="Labutti K."/>
            <person name="Andreopoulos B."/>
            <person name="Lipzen A."/>
            <person name="Chen C."/>
            <person name="Yanf M."/>
            <person name="Daum C."/>
            <person name="Ng V."/>
            <person name="Clum A."/>
            <person name="Steindorff A."/>
            <person name="Ohm R."/>
            <person name="Martin F."/>
            <person name="Silar P."/>
            <person name="Natvig D."/>
            <person name="Lalanne C."/>
            <person name="Gautier V."/>
            <person name="Ament-Velasquez S.L."/>
            <person name="Kruys A."/>
            <person name="Hutchinson M.I."/>
            <person name="Powell A.J."/>
            <person name="Barry K."/>
            <person name="Miller A.N."/>
            <person name="Grigoriev I.V."/>
            <person name="Debuchy R."/>
            <person name="Gladieux P."/>
            <person name="Thoren M.H."/>
            <person name="Johannesson H."/>
        </authorList>
    </citation>
    <scope>NUCLEOTIDE SEQUENCE</scope>
    <source>
        <strain evidence="7">SMH4131-1</strain>
    </source>
</reference>
<dbReference type="GO" id="GO:0006364">
    <property type="term" value="P:rRNA processing"/>
    <property type="evidence" value="ECO:0007669"/>
    <property type="project" value="TreeGrafter"/>
</dbReference>
<comment type="similarity">
    <text evidence="2">Belongs to the RIX1/PELP1 family.</text>
</comment>
<dbReference type="SUPFAM" id="SSF48371">
    <property type="entry name" value="ARM repeat"/>
    <property type="match status" value="1"/>
</dbReference>
<dbReference type="PANTHER" id="PTHR34105:SF1">
    <property type="entry name" value="PROLINE-, GLUTAMIC ACID- AND LEUCINE-RICH PROTEIN 1"/>
    <property type="match status" value="1"/>
</dbReference>
<feature type="compositionally biased region" description="Acidic residues" evidence="5">
    <location>
        <begin position="736"/>
        <end position="747"/>
    </location>
</feature>
<feature type="region of interest" description="Disordered" evidence="5">
    <location>
        <begin position="466"/>
        <end position="488"/>
    </location>
</feature>
<keyword evidence="4" id="KW-0539">Nucleus</keyword>
<reference evidence="7" key="1">
    <citation type="journal article" date="2023" name="Mol. Phylogenet. Evol.">
        <title>Genome-scale phylogeny and comparative genomics of the fungal order Sordariales.</title>
        <authorList>
            <person name="Hensen N."/>
            <person name="Bonometti L."/>
            <person name="Westerberg I."/>
            <person name="Brannstrom I.O."/>
            <person name="Guillou S."/>
            <person name="Cros-Aarteil S."/>
            <person name="Calhoun S."/>
            <person name="Haridas S."/>
            <person name="Kuo A."/>
            <person name="Mondo S."/>
            <person name="Pangilinan J."/>
            <person name="Riley R."/>
            <person name="LaButti K."/>
            <person name="Andreopoulos B."/>
            <person name="Lipzen A."/>
            <person name="Chen C."/>
            <person name="Yan M."/>
            <person name="Daum C."/>
            <person name="Ng V."/>
            <person name="Clum A."/>
            <person name="Steindorff A."/>
            <person name="Ohm R.A."/>
            <person name="Martin F."/>
            <person name="Silar P."/>
            <person name="Natvig D.O."/>
            <person name="Lalanne C."/>
            <person name="Gautier V."/>
            <person name="Ament-Velasquez S.L."/>
            <person name="Kruys A."/>
            <person name="Hutchinson M.I."/>
            <person name="Powell A.J."/>
            <person name="Barry K."/>
            <person name="Miller A.N."/>
            <person name="Grigoriev I.V."/>
            <person name="Debuchy R."/>
            <person name="Gladieux P."/>
            <person name="Hiltunen Thoren M."/>
            <person name="Johannesson H."/>
        </authorList>
    </citation>
    <scope>NUCLEOTIDE SEQUENCE</scope>
    <source>
        <strain evidence="7">SMH4131-1</strain>
    </source>
</reference>
<gene>
    <name evidence="7" type="ORF">B0T19DRAFT_490825</name>
</gene>
<protein>
    <recommendedName>
        <fullName evidence="3">Pre-rRNA-processing protein RIX1</fullName>
    </recommendedName>
</protein>
<evidence type="ECO:0000256" key="3">
    <source>
        <dbReference type="ARBA" id="ARBA00021502"/>
    </source>
</evidence>
<feature type="compositionally biased region" description="Acidic residues" evidence="5">
    <location>
        <begin position="757"/>
        <end position="774"/>
    </location>
</feature>
<evidence type="ECO:0000313" key="7">
    <source>
        <dbReference type="EMBL" id="KAK3333115.1"/>
    </source>
</evidence>
<evidence type="ECO:0000313" key="8">
    <source>
        <dbReference type="Proteomes" id="UP001286456"/>
    </source>
</evidence>
<evidence type="ECO:0000256" key="5">
    <source>
        <dbReference type="SAM" id="MobiDB-lite"/>
    </source>
</evidence>
<dbReference type="EMBL" id="JAUEPO010000002">
    <property type="protein sequence ID" value="KAK3333115.1"/>
    <property type="molecule type" value="Genomic_DNA"/>
</dbReference>
<evidence type="ECO:0000256" key="4">
    <source>
        <dbReference type="ARBA" id="ARBA00023242"/>
    </source>
</evidence>
<evidence type="ECO:0000256" key="1">
    <source>
        <dbReference type="ARBA" id="ARBA00004123"/>
    </source>
</evidence>
<dbReference type="AlphaFoldDB" id="A0AAE0IY94"/>
<evidence type="ECO:0000256" key="2">
    <source>
        <dbReference type="ARBA" id="ARBA00010511"/>
    </source>
</evidence>
<keyword evidence="8" id="KW-1185">Reference proteome</keyword>
<dbReference type="Pfam" id="PF08167">
    <property type="entry name" value="RIX1"/>
    <property type="match status" value="1"/>
</dbReference>
<comment type="caution">
    <text evidence="7">The sequence shown here is derived from an EMBL/GenBank/DDBJ whole genome shotgun (WGS) entry which is preliminary data.</text>
</comment>
<proteinExistence type="inferred from homology"/>
<accession>A0AAE0IY94</accession>
<dbReference type="Proteomes" id="UP001286456">
    <property type="component" value="Unassembled WGS sequence"/>
</dbReference>
<dbReference type="InterPro" id="IPR016024">
    <property type="entry name" value="ARM-type_fold"/>
</dbReference>
<feature type="domain" description="Pre-rRNA-processing protein RIX1 N-terminal" evidence="6">
    <location>
        <begin position="7"/>
        <end position="215"/>
    </location>
</feature>
<evidence type="ECO:0000259" key="6">
    <source>
        <dbReference type="Pfam" id="PF08167"/>
    </source>
</evidence>
<feature type="region of interest" description="Disordered" evidence="5">
    <location>
        <begin position="720"/>
        <end position="774"/>
    </location>
</feature>
<organism evidence="7 8">
    <name type="scientific">Cercophora scortea</name>
    <dbReference type="NCBI Taxonomy" id="314031"/>
    <lineage>
        <taxon>Eukaryota</taxon>
        <taxon>Fungi</taxon>
        <taxon>Dikarya</taxon>
        <taxon>Ascomycota</taxon>
        <taxon>Pezizomycotina</taxon>
        <taxon>Sordariomycetes</taxon>
        <taxon>Sordariomycetidae</taxon>
        <taxon>Sordariales</taxon>
        <taxon>Lasiosphaeriaceae</taxon>
        <taxon>Cercophora</taxon>
    </lineage>
</organism>
<sequence length="774" mass="83404">MSAPPELRVLCRRLAATPVDDLPRLCSVLVDHVLRCGAPLSSAAEAKGKDKLSETPVLVHRLKTHINTLLAGKNPSGRFAAISLIKAVIDVGGWECLRASAPWIRGLISVLQKPDPFASKELAIVTLTRIYSLLQGYQTLIREMATPTLPDHVKACIQLIKAPASGKPLKTPVSLIDTVICSLAKIVSLYPTTMRPFAAEIRSVLKAYVAPTSADSAIVPRGLRESSRRLYILLHYTAPKNGSGTDWARSVGGSITHCHATADQVFRAVVESWQSTTGHRAQTVRLEADPAGGGDAADEFPPWTGLEAGADRLVGLLELLSEYLKAPTKTAVAIPVGELLDLTSRITLVTLPTSGADSVELNPAIGRDEKAELWSVLPEIHTAALRLHTSIIRRLQNNALPLSTDLLDQMVRVFNSSRHIPSVRETTYVLANEILLLSGPTLLKLTVNSLTSVIQSCCKDILRAAGHADDNNNNNNSNPSSATSIKQKTTPVNGNADAFLTAPGASAASTSVRASHKAAADALLPLFLSHLPQRHLSPDARGLADRTAILSNNKAAMLASCLYPYRDSRGRFYPSILPFLVRQFPHDQGVEVLRTNLRTAQQGHHPHQASWDPREGLDELLLEHVAEDMEADDAATAMDTAEDGGEQHDLAETKPSGWLMQTVKDTAAGVANQFFAVEPTAAEAEVENAEGTSLTPLKRKGELIEAANAKRRAEKKAAREIPIMAKAAEQPVAPVEEADEGESDSESDAGSIQIDMTMDDEDDEDEEEEEGDDE</sequence>
<dbReference type="GO" id="GO:0005634">
    <property type="term" value="C:nucleus"/>
    <property type="evidence" value="ECO:0007669"/>
    <property type="project" value="UniProtKB-SubCell"/>
</dbReference>
<dbReference type="PANTHER" id="PTHR34105">
    <property type="entry name" value="PROLINE-, GLUTAMIC ACID- AND LEUCINE-RICH PROTEIN 1"/>
    <property type="match status" value="1"/>
</dbReference>
<feature type="compositionally biased region" description="Low complexity" evidence="5">
    <location>
        <begin position="471"/>
        <end position="481"/>
    </location>
</feature>
<comment type="subcellular location">
    <subcellularLocation>
        <location evidence="1">Nucleus</location>
    </subcellularLocation>
</comment>
<name>A0AAE0IY94_9PEZI</name>